<name>A0A4Y2IJK2_ARAVE</name>
<protein>
    <submittedName>
        <fullName evidence="1">Uncharacterized protein</fullName>
    </submittedName>
</protein>
<keyword evidence="2" id="KW-1185">Reference proteome</keyword>
<evidence type="ECO:0000313" key="1">
    <source>
        <dbReference type="EMBL" id="GBM77824.1"/>
    </source>
</evidence>
<reference evidence="1 2" key="1">
    <citation type="journal article" date="2019" name="Sci. Rep.">
        <title>Orb-weaving spider Araneus ventricosus genome elucidates the spidroin gene catalogue.</title>
        <authorList>
            <person name="Kono N."/>
            <person name="Nakamura H."/>
            <person name="Ohtoshi R."/>
            <person name="Moran D.A.P."/>
            <person name="Shinohara A."/>
            <person name="Yoshida Y."/>
            <person name="Fujiwara M."/>
            <person name="Mori M."/>
            <person name="Tomita M."/>
            <person name="Arakawa K."/>
        </authorList>
    </citation>
    <scope>NUCLEOTIDE SEQUENCE [LARGE SCALE GENOMIC DNA]</scope>
</reference>
<gene>
    <name evidence="1" type="ORF">AVEN_267561_1</name>
</gene>
<organism evidence="1 2">
    <name type="scientific">Araneus ventricosus</name>
    <name type="common">Orbweaver spider</name>
    <name type="synonym">Epeira ventricosa</name>
    <dbReference type="NCBI Taxonomy" id="182803"/>
    <lineage>
        <taxon>Eukaryota</taxon>
        <taxon>Metazoa</taxon>
        <taxon>Ecdysozoa</taxon>
        <taxon>Arthropoda</taxon>
        <taxon>Chelicerata</taxon>
        <taxon>Arachnida</taxon>
        <taxon>Araneae</taxon>
        <taxon>Araneomorphae</taxon>
        <taxon>Entelegynae</taxon>
        <taxon>Araneoidea</taxon>
        <taxon>Araneidae</taxon>
        <taxon>Araneus</taxon>
    </lineage>
</organism>
<proteinExistence type="predicted"/>
<evidence type="ECO:0000313" key="2">
    <source>
        <dbReference type="Proteomes" id="UP000499080"/>
    </source>
</evidence>
<dbReference type="Proteomes" id="UP000499080">
    <property type="component" value="Unassembled WGS sequence"/>
</dbReference>
<accession>A0A4Y2IJK2</accession>
<dbReference type="EMBL" id="BGPR01002712">
    <property type="protein sequence ID" value="GBM77824.1"/>
    <property type="molecule type" value="Genomic_DNA"/>
</dbReference>
<sequence>MCRKTFATLGKQKEKRKILRQLSGCLVAGWKMLLLQIGQTPGSNIGNHLRRMQFSCHRWLCPDRGLKRDYSCAKLPYEGTDSLDGAFWLSYDIPNSVSELCAISDV</sequence>
<dbReference type="AlphaFoldDB" id="A0A4Y2IJK2"/>
<comment type="caution">
    <text evidence="1">The sequence shown here is derived from an EMBL/GenBank/DDBJ whole genome shotgun (WGS) entry which is preliminary data.</text>
</comment>